<dbReference type="SMART" id="SM00028">
    <property type="entry name" value="TPR"/>
    <property type="match status" value="2"/>
</dbReference>
<dbReference type="AlphaFoldDB" id="A0A975RUI8"/>
<sequence length="241" mass="26111">MWVAPLHGALATGTGSSADLQADPAPCVAAAAANDDDRIVAICGPLIDNSKTAKTDRVKALIARAGAHDRKDMIDSAISDYDAALRLDPALADIFNIRGELWRRKGDRRRALADFAAAIKLNPDHLTAKGNYKSLAQELERLGALMAVHNKPSFNCAGARHAAEKAICANPELANLDREINAVHTKVVREAGSDSRRAGKALQREQDEFIARRNAAFGQPGYDLRKAMRERLDRLLAIESN</sequence>
<feature type="domain" description="Lysozyme inhibitor LprI-like N-terminal" evidence="2">
    <location>
        <begin position="156"/>
        <end position="217"/>
    </location>
</feature>
<dbReference type="SUPFAM" id="SSF48452">
    <property type="entry name" value="TPR-like"/>
    <property type="match status" value="1"/>
</dbReference>
<dbReference type="PROSITE" id="PS50005">
    <property type="entry name" value="TPR"/>
    <property type="match status" value="1"/>
</dbReference>
<name>A0A975RUI8_9BRAD</name>
<dbReference type="Pfam" id="PF07007">
    <property type="entry name" value="LprI"/>
    <property type="match status" value="1"/>
</dbReference>
<evidence type="ECO:0000259" key="2">
    <source>
        <dbReference type="Pfam" id="PF07007"/>
    </source>
</evidence>
<proteinExistence type="predicted"/>
<dbReference type="InterPro" id="IPR009739">
    <property type="entry name" value="LprI-like_N"/>
</dbReference>
<dbReference type="Gene3D" id="1.25.40.10">
    <property type="entry name" value="Tetratricopeptide repeat domain"/>
    <property type="match status" value="1"/>
</dbReference>
<reference evidence="3" key="1">
    <citation type="submission" date="2021-06" db="EMBL/GenBank/DDBJ databases">
        <title>Bradyrhizobium sp. S2-11-2 Genome sequencing.</title>
        <authorList>
            <person name="Jin L."/>
        </authorList>
    </citation>
    <scope>NUCLEOTIDE SEQUENCE</scope>
    <source>
        <strain evidence="3">S2-11-2</strain>
    </source>
</reference>
<keyword evidence="1" id="KW-0802">TPR repeat</keyword>
<gene>
    <name evidence="3" type="ORF">KMZ68_04265</name>
</gene>
<dbReference type="InterPro" id="IPR019734">
    <property type="entry name" value="TPR_rpt"/>
</dbReference>
<feature type="repeat" description="TPR" evidence="1">
    <location>
        <begin position="92"/>
        <end position="125"/>
    </location>
</feature>
<accession>A0A975RUI8</accession>
<organism evidence="3 4">
    <name type="scientific">Bradyrhizobium sediminis</name>
    <dbReference type="NCBI Taxonomy" id="2840469"/>
    <lineage>
        <taxon>Bacteria</taxon>
        <taxon>Pseudomonadati</taxon>
        <taxon>Pseudomonadota</taxon>
        <taxon>Alphaproteobacteria</taxon>
        <taxon>Hyphomicrobiales</taxon>
        <taxon>Nitrobacteraceae</taxon>
        <taxon>Bradyrhizobium</taxon>
    </lineage>
</organism>
<dbReference type="Proteomes" id="UP000680805">
    <property type="component" value="Chromosome"/>
</dbReference>
<dbReference type="InterPro" id="IPR011990">
    <property type="entry name" value="TPR-like_helical_dom_sf"/>
</dbReference>
<protein>
    <recommendedName>
        <fullName evidence="2">Lysozyme inhibitor LprI-like N-terminal domain-containing protein</fullName>
    </recommendedName>
</protein>
<dbReference type="Gene3D" id="1.20.1270.180">
    <property type="match status" value="1"/>
</dbReference>
<dbReference type="KEGG" id="bsei:KMZ68_04265"/>
<evidence type="ECO:0000313" key="3">
    <source>
        <dbReference type="EMBL" id="QWG20730.1"/>
    </source>
</evidence>
<dbReference type="EMBL" id="CP076135">
    <property type="protein sequence ID" value="QWG20730.1"/>
    <property type="molecule type" value="Genomic_DNA"/>
</dbReference>
<evidence type="ECO:0000256" key="1">
    <source>
        <dbReference type="PROSITE-ProRule" id="PRU00339"/>
    </source>
</evidence>
<evidence type="ECO:0000313" key="4">
    <source>
        <dbReference type="Proteomes" id="UP000680805"/>
    </source>
</evidence>